<proteinExistence type="inferred from homology"/>
<dbReference type="GO" id="GO:0005179">
    <property type="term" value="F:hormone activity"/>
    <property type="evidence" value="ECO:0007669"/>
    <property type="project" value="InterPro"/>
</dbReference>
<feature type="compositionally biased region" description="Basic residues" evidence="4">
    <location>
        <begin position="321"/>
        <end position="331"/>
    </location>
</feature>
<feature type="region of interest" description="Disordered" evidence="4">
    <location>
        <begin position="32"/>
        <end position="57"/>
    </location>
</feature>
<comment type="caution">
    <text evidence="6">The sequence shown here is derived from an EMBL/GenBank/DDBJ whole genome shotgun (WGS) entry which is preliminary data.</text>
</comment>
<keyword evidence="5" id="KW-0732">Signal</keyword>
<evidence type="ECO:0000256" key="1">
    <source>
        <dbReference type="ARBA" id="ARBA00004613"/>
    </source>
</evidence>
<evidence type="ECO:0000256" key="4">
    <source>
        <dbReference type="SAM" id="MobiDB-lite"/>
    </source>
</evidence>
<comment type="similarity">
    <text evidence="2">Belongs to the GnRH family.</text>
</comment>
<dbReference type="OrthoDB" id="2502001at2759"/>
<gene>
    <name evidence="6" type="ORF">BXZ70DRAFT_1078720</name>
</gene>
<accession>A0A8K0XNB7</accession>
<dbReference type="GO" id="GO:0005576">
    <property type="term" value="C:extracellular region"/>
    <property type="evidence" value="ECO:0007669"/>
    <property type="project" value="UniProtKB-SubCell"/>
</dbReference>
<evidence type="ECO:0000256" key="5">
    <source>
        <dbReference type="SAM" id="SignalP"/>
    </source>
</evidence>
<evidence type="ECO:0000313" key="6">
    <source>
        <dbReference type="EMBL" id="KAH8096682.1"/>
    </source>
</evidence>
<keyword evidence="3" id="KW-0964">Secreted</keyword>
<feature type="compositionally biased region" description="Low complexity" evidence="4">
    <location>
        <begin position="32"/>
        <end position="49"/>
    </location>
</feature>
<feature type="chain" id="PRO_5035424848" evidence="5">
    <location>
        <begin position="20"/>
        <end position="331"/>
    </location>
</feature>
<dbReference type="InterPro" id="IPR002012">
    <property type="entry name" value="GnRH"/>
</dbReference>
<organism evidence="6 7">
    <name type="scientific">Cristinia sonorae</name>
    <dbReference type="NCBI Taxonomy" id="1940300"/>
    <lineage>
        <taxon>Eukaryota</taxon>
        <taxon>Fungi</taxon>
        <taxon>Dikarya</taxon>
        <taxon>Basidiomycota</taxon>
        <taxon>Agaricomycotina</taxon>
        <taxon>Agaricomycetes</taxon>
        <taxon>Agaricomycetidae</taxon>
        <taxon>Agaricales</taxon>
        <taxon>Pleurotineae</taxon>
        <taxon>Stephanosporaceae</taxon>
        <taxon>Cristinia</taxon>
    </lineage>
</organism>
<protein>
    <submittedName>
        <fullName evidence="6">Uncharacterized protein</fullName>
    </submittedName>
</protein>
<dbReference type="EMBL" id="JAEVFJ010000023">
    <property type="protein sequence ID" value="KAH8096682.1"/>
    <property type="molecule type" value="Genomic_DNA"/>
</dbReference>
<dbReference type="AlphaFoldDB" id="A0A8K0XNB7"/>
<evidence type="ECO:0000313" key="7">
    <source>
        <dbReference type="Proteomes" id="UP000813824"/>
    </source>
</evidence>
<sequence>MKLANISLALLACASSASAQYFSEGWAPGKPTTQVAPAATPGAGVPEAEQPAPATGGGGLGGFDLTRILEMGPFKSLFDTIGINITQSMENVRAAANGVWDERIPFITDDNYDAVIVNETLTKEEEENRTWFVLITAQTAQRGGISKFLDESFDSAYNQTLIAGDLPDVRFARIDYMNVTYLTSKWNIWQAPYIVVIRDRGQTLYFFQATRVRLTGEIIREFLLQEQWRQSQPWKSIIAPGGNLEKYMHYYATASRHIYRGLVWIPKWMLMFISGGIASLIMPWLHRAPKTPTPAKTEEKPAAIEPAANETTGASSSTPKKSAKSRKGGKK</sequence>
<dbReference type="PROSITE" id="PS00473">
    <property type="entry name" value="GNRH"/>
    <property type="match status" value="1"/>
</dbReference>
<evidence type="ECO:0000256" key="2">
    <source>
        <dbReference type="ARBA" id="ARBA00010968"/>
    </source>
</evidence>
<name>A0A8K0XNB7_9AGAR</name>
<evidence type="ECO:0000256" key="3">
    <source>
        <dbReference type="ARBA" id="ARBA00022525"/>
    </source>
</evidence>
<feature type="signal peptide" evidence="5">
    <location>
        <begin position="1"/>
        <end position="19"/>
    </location>
</feature>
<keyword evidence="7" id="KW-1185">Reference proteome</keyword>
<comment type="subcellular location">
    <subcellularLocation>
        <location evidence="1">Secreted</location>
    </subcellularLocation>
</comment>
<dbReference type="Proteomes" id="UP000813824">
    <property type="component" value="Unassembled WGS sequence"/>
</dbReference>
<reference evidence="6" key="1">
    <citation type="journal article" date="2021" name="New Phytol.">
        <title>Evolutionary innovations through gain and loss of genes in the ectomycorrhizal Boletales.</title>
        <authorList>
            <person name="Wu G."/>
            <person name="Miyauchi S."/>
            <person name="Morin E."/>
            <person name="Kuo A."/>
            <person name="Drula E."/>
            <person name="Varga T."/>
            <person name="Kohler A."/>
            <person name="Feng B."/>
            <person name="Cao Y."/>
            <person name="Lipzen A."/>
            <person name="Daum C."/>
            <person name="Hundley H."/>
            <person name="Pangilinan J."/>
            <person name="Johnson J."/>
            <person name="Barry K."/>
            <person name="LaButti K."/>
            <person name="Ng V."/>
            <person name="Ahrendt S."/>
            <person name="Min B."/>
            <person name="Choi I.G."/>
            <person name="Park H."/>
            <person name="Plett J.M."/>
            <person name="Magnuson J."/>
            <person name="Spatafora J.W."/>
            <person name="Nagy L.G."/>
            <person name="Henrissat B."/>
            <person name="Grigoriev I.V."/>
            <person name="Yang Z.L."/>
            <person name="Xu J."/>
            <person name="Martin F.M."/>
        </authorList>
    </citation>
    <scope>NUCLEOTIDE SEQUENCE</scope>
    <source>
        <strain evidence="6">KKN 215</strain>
    </source>
</reference>
<feature type="region of interest" description="Disordered" evidence="4">
    <location>
        <begin position="290"/>
        <end position="331"/>
    </location>
</feature>